<dbReference type="SMART" id="SM00091">
    <property type="entry name" value="PAS"/>
    <property type="match status" value="1"/>
</dbReference>
<dbReference type="InterPro" id="IPR035965">
    <property type="entry name" value="PAS-like_dom_sf"/>
</dbReference>
<dbReference type="Pfam" id="PF08447">
    <property type="entry name" value="PAS_3"/>
    <property type="match status" value="1"/>
</dbReference>
<feature type="coiled-coil region" evidence="1">
    <location>
        <begin position="22"/>
        <end position="59"/>
    </location>
</feature>
<keyword evidence="1" id="KW-0175">Coiled coil</keyword>
<dbReference type="CDD" id="cd00130">
    <property type="entry name" value="PAS"/>
    <property type="match status" value="1"/>
</dbReference>
<reference evidence="4" key="1">
    <citation type="journal article" date="2012" name="FEMS Microbiol. Ecol.">
        <title>Characterization of a new Acidobacteria-derived moderately thermostable lipase from a Brazilian Atlantic Forest soil metagenome.</title>
        <authorList>
            <person name="Faoro H."/>
            <person name="Glogauer A."/>
            <person name="Couto G.H."/>
            <person name="de Souza E.M."/>
            <person name="Rigo L.U."/>
            <person name="Cruz L.M."/>
            <person name="Monteiro R.A."/>
            <person name="de Oliveira Pedrosa F."/>
        </authorList>
    </citation>
    <scope>NUCLEOTIDE SEQUENCE</scope>
</reference>
<organism evidence="4">
    <name type="scientific">uncultured Acidobacteriota bacterium</name>
    <dbReference type="NCBI Taxonomy" id="171953"/>
    <lineage>
        <taxon>Bacteria</taxon>
        <taxon>Pseudomonadati</taxon>
        <taxon>Acidobacteriota</taxon>
        <taxon>environmental samples</taxon>
    </lineage>
</organism>
<evidence type="ECO:0000256" key="2">
    <source>
        <dbReference type="SAM" id="MobiDB-lite"/>
    </source>
</evidence>
<dbReference type="SUPFAM" id="SSF55785">
    <property type="entry name" value="PYP-like sensor domain (PAS domain)"/>
    <property type="match status" value="1"/>
</dbReference>
<dbReference type="NCBIfam" id="TIGR00229">
    <property type="entry name" value="sensory_box"/>
    <property type="match status" value="1"/>
</dbReference>
<feature type="domain" description="PAS" evidence="3">
    <location>
        <begin position="79"/>
        <end position="116"/>
    </location>
</feature>
<evidence type="ECO:0000259" key="3">
    <source>
        <dbReference type="PROSITE" id="PS50112"/>
    </source>
</evidence>
<name>G8DPM5_9BACT</name>
<dbReference type="EMBL" id="HQ856049">
    <property type="protein sequence ID" value="AER58203.1"/>
    <property type="molecule type" value="Genomic_DNA"/>
</dbReference>
<proteinExistence type="predicted"/>
<evidence type="ECO:0000256" key="1">
    <source>
        <dbReference type="SAM" id="Coils"/>
    </source>
</evidence>
<evidence type="ECO:0000313" key="4">
    <source>
        <dbReference type="EMBL" id="AER58203.1"/>
    </source>
</evidence>
<dbReference type="InterPro" id="IPR000014">
    <property type="entry name" value="PAS"/>
</dbReference>
<accession>G8DPM5</accession>
<protein>
    <submittedName>
        <fullName evidence="4">Diguanylate cyclase/phosphodiesterase with PAS/PAC sensor</fullName>
    </submittedName>
</protein>
<gene>
    <name evidence="4" type="ORF">LP001_022</name>
</gene>
<dbReference type="InterPro" id="IPR013655">
    <property type="entry name" value="PAS_fold_3"/>
</dbReference>
<dbReference type="AlphaFoldDB" id="G8DPM5"/>
<dbReference type="PROSITE" id="PS50112">
    <property type="entry name" value="PAS"/>
    <property type="match status" value="1"/>
</dbReference>
<sequence>MFNINNLQSLLHPPDPPGKQTVEQLRDRISELELENSSLRRLEETIRKNSRLFEALLEKCQEGIGLITPDLMVLRLIHSLAGYEEVDVSGQPFLSLIHPDDASCFQEAFSTLLSAPAKGGTCEFRFKKKDGNWTWVECQMTDMSDDPDVQAILMNSEK</sequence>
<feature type="region of interest" description="Disordered" evidence="2">
    <location>
        <begin position="1"/>
        <end position="21"/>
    </location>
</feature>
<dbReference type="Gene3D" id="3.30.450.20">
    <property type="entry name" value="PAS domain"/>
    <property type="match status" value="1"/>
</dbReference>